<comment type="function">
    <text evidence="4">Involved in ubiquitination and subsequent proteasomal degradation of target proteins. Together with CUL1, RBX1 and a F-box protein, it forms a SCF E3 ubiquitin ligase complex. The functional specificity of this complex depends on the type of F-box protein. In the SCF complex, it serves as an adapter that links the F-box protein to CUL1.</text>
</comment>
<proteinExistence type="inferred from homology"/>
<name>A0AAV9AEZ2_ACOGR</name>
<dbReference type="InterPro" id="IPR016897">
    <property type="entry name" value="SKP1"/>
</dbReference>
<dbReference type="Gene3D" id="3.30.710.10">
    <property type="entry name" value="Potassium Channel Kv1.1, Chain A"/>
    <property type="match status" value="1"/>
</dbReference>
<dbReference type="PIRSF" id="PIRSF028729">
    <property type="entry name" value="E3_ubiquit_lig_SCF_Skp"/>
    <property type="match status" value="1"/>
</dbReference>
<accession>A0AAV9AEZ2</accession>
<evidence type="ECO:0000256" key="3">
    <source>
        <dbReference type="ARBA" id="ARBA00022786"/>
    </source>
</evidence>
<evidence type="ECO:0000256" key="1">
    <source>
        <dbReference type="ARBA" id="ARBA00004906"/>
    </source>
</evidence>
<dbReference type="InterPro" id="IPR011333">
    <property type="entry name" value="SKP1/BTB/POZ_sf"/>
</dbReference>
<evidence type="ECO:0000256" key="2">
    <source>
        <dbReference type="ARBA" id="ARBA00009993"/>
    </source>
</evidence>
<dbReference type="AlphaFoldDB" id="A0AAV9AEZ2"/>
<evidence type="ECO:0000259" key="5">
    <source>
        <dbReference type="Pfam" id="PF01466"/>
    </source>
</evidence>
<evidence type="ECO:0000313" key="8">
    <source>
        <dbReference type="Proteomes" id="UP001179952"/>
    </source>
</evidence>
<feature type="domain" description="SKP1 component dimerisation" evidence="5">
    <location>
        <begin position="111"/>
        <end position="157"/>
    </location>
</feature>
<keyword evidence="8" id="KW-1185">Reference proteome</keyword>
<organism evidence="7 8">
    <name type="scientific">Acorus gramineus</name>
    <name type="common">Dwarf sweet flag</name>
    <dbReference type="NCBI Taxonomy" id="55184"/>
    <lineage>
        <taxon>Eukaryota</taxon>
        <taxon>Viridiplantae</taxon>
        <taxon>Streptophyta</taxon>
        <taxon>Embryophyta</taxon>
        <taxon>Tracheophyta</taxon>
        <taxon>Spermatophyta</taxon>
        <taxon>Magnoliopsida</taxon>
        <taxon>Liliopsida</taxon>
        <taxon>Acoraceae</taxon>
        <taxon>Acorus</taxon>
    </lineage>
</organism>
<evidence type="ECO:0000313" key="7">
    <source>
        <dbReference type="EMBL" id="KAK1262790.1"/>
    </source>
</evidence>
<protein>
    <recommendedName>
        <fullName evidence="4">SKP1-like protein</fullName>
    </recommendedName>
</protein>
<dbReference type="GO" id="GO:0006511">
    <property type="term" value="P:ubiquitin-dependent protein catabolic process"/>
    <property type="evidence" value="ECO:0007669"/>
    <property type="project" value="InterPro"/>
</dbReference>
<dbReference type="Proteomes" id="UP001179952">
    <property type="component" value="Unassembled WGS sequence"/>
</dbReference>
<dbReference type="InterPro" id="IPR001232">
    <property type="entry name" value="SKP1-like"/>
</dbReference>
<feature type="domain" description="SKP1 component POZ" evidence="6">
    <location>
        <begin position="9"/>
        <end position="72"/>
    </location>
</feature>
<reference evidence="7" key="2">
    <citation type="submission" date="2023-06" db="EMBL/GenBank/DDBJ databases">
        <authorList>
            <person name="Ma L."/>
            <person name="Liu K.-W."/>
            <person name="Li Z."/>
            <person name="Hsiao Y.-Y."/>
            <person name="Qi Y."/>
            <person name="Fu T."/>
            <person name="Tang G."/>
            <person name="Zhang D."/>
            <person name="Sun W.-H."/>
            <person name="Liu D.-K."/>
            <person name="Li Y."/>
            <person name="Chen G.-Z."/>
            <person name="Liu X.-D."/>
            <person name="Liao X.-Y."/>
            <person name="Jiang Y.-T."/>
            <person name="Yu X."/>
            <person name="Hao Y."/>
            <person name="Huang J."/>
            <person name="Zhao X.-W."/>
            <person name="Ke S."/>
            <person name="Chen Y.-Y."/>
            <person name="Wu W.-L."/>
            <person name="Hsu J.-L."/>
            <person name="Lin Y.-F."/>
            <person name="Huang M.-D."/>
            <person name="Li C.-Y."/>
            <person name="Huang L."/>
            <person name="Wang Z.-W."/>
            <person name="Zhao X."/>
            <person name="Zhong W.-Y."/>
            <person name="Peng D.-H."/>
            <person name="Ahmad S."/>
            <person name="Lan S."/>
            <person name="Zhang J.-S."/>
            <person name="Tsai W.-C."/>
            <person name="Van De Peer Y."/>
            <person name="Liu Z.-J."/>
        </authorList>
    </citation>
    <scope>NUCLEOTIDE SEQUENCE</scope>
    <source>
        <strain evidence="7">SCP</strain>
        <tissue evidence="7">Leaves</tissue>
    </source>
</reference>
<comment type="similarity">
    <text evidence="2 4">Belongs to the SKP1 family.</text>
</comment>
<evidence type="ECO:0000259" key="6">
    <source>
        <dbReference type="Pfam" id="PF03931"/>
    </source>
</evidence>
<comment type="subunit">
    <text evidence="4">Part of a SCF (SKP1-cullin-F-box) protein ligase complex.</text>
</comment>
<dbReference type="InterPro" id="IPR016072">
    <property type="entry name" value="Skp1_comp_dimer"/>
</dbReference>
<reference evidence="7" key="1">
    <citation type="journal article" date="2023" name="Nat. Commun.">
        <title>Diploid and tetraploid genomes of Acorus and the evolution of monocots.</title>
        <authorList>
            <person name="Ma L."/>
            <person name="Liu K.W."/>
            <person name="Li Z."/>
            <person name="Hsiao Y.Y."/>
            <person name="Qi Y."/>
            <person name="Fu T."/>
            <person name="Tang G.D."/>
            <person name="Zhang D."/>
            <person name="Sun W.H."/>
            <person name="Liu D.K."/>
            <person name="Li Y."/>
            <person name="Chen G.Z."/>
            <person name="Liu X.D."/>
            <person name="Liao X.Y."/>
            <person name="Jiang Y.T."/>
            <person name="Yu X."/>
            <person name="Hao Y."/>
            <person name="Huang J."/>
            <person name="Zhao X.W."/>
            <person name="Ke S."/>
            <person name="Chen Y.Y."/>
            <person name="Wu W.L."/>
            <person name="Hsu J.L."/>
            <person name="Lin Y.F."/>
            <person name="Huang M.D."/>
            <person name="Li C.Y."/>
            <person name="Huang L."/>
            <person name="Wang Z.W."/>
            <person name="Zhao X."/>
            <person name="Zhong W.Y."/>
            <person name="Peng D.H."/>
            <person name="Ahmad S."/>
            <person name="Lan S."/>
            <person name="Zhang J.S."/>
            <person name="Tsai W.C."/>
            <person name="Van de Peer Y."/>
            <person name="Liu Z.J."/>
        </authorList>
    </citation>
    <scope>NUCLEOTIDE SEQUENCE</scope>
    <source>
        <strain evidence="7">SCP</strain>
    </source>
</reference>
<sequence length="167" mass="18668">MASPSHTRTVTLKSCDDVEFVLDGSVATLSQTLVSAMAEDSSSSDDGTFTWCVSNITGEVLAKVVEFCNKHADISSSRGEDLKEWDKAFISVELDLLYDLILAADNLNIESLLDLTAQRVADEIKGKMPHEIRMLFNIEKDFTDEEEREIRREHAWAYGGESLKSFL</sequence>
<keyword evidence="3 4" id="KW-0833">Ubl conjugation pathway</keyword>
<comment type="pathway">
    <text evidence="1 4">Protein modification; protein ubiquitination.</text>
</comment>
<dbReference type="InterPro" id="IPR036296">
    <property type="entry name" value="SKP1-like_dim_sf"/>
</dbReference>
<dbReference type="GO" id="GO:0009867">
    <property type="term" value="P:jasmonic acid mediated signaling pathway"/>
    <property type="evidence" value="ECO:0007669"/>
    <property type="project" value="UniProtKB-ARBA"/>
</dbReference>
<dbReference type="SUPFAM" id="SSF81382">
    <property type="entry name" value="Skp1 dimerisation domain-like"/>
    <property type="match status" value="1"/>
</dbReference>
<dbReference type="Pfam" id="PF01466">
    <property type="entry name" value="Skp1"/>
    <property type="match status" value="1"/>
</dbReference>
<dbReference type="GO" id="GO:0016567">
    <property type="term" value="P:protein ubiquitination"/>
    <property type="evidence" value="ECO:0007669"/>
    <property type="project" value="UniProtKB-UniRule"/>
</dbReference>
<dbReference type="PANTHER" id="PTHR11165">
    <property type="entry name" value="SKP1"/>
    <property type="match status" value="1"/>
</dbReference>
<gene>
    <name evidence="7" type="ORF">QJS04_geneDACA001213</name>
</gene>
<dbReference type="SMART" id="SM00512">
    <property type="entry name" value="Skp1"/>
    <property type="match status" value="1"/>
</dbReference>
<evidence type="ECO:0000256" key="4">
    <source>
        <dbReference type="PIRNR" id="PIRNR028729"/>
    </source>
</evidence>
<dbReference type="Pfam" id="PF03931">
    <property type="entry name" value="Skp1_POZ"/>
    <property type="match status" value="1"/>
</dbReference>
<dbReference type="InterPro" id="IPR016073">
    <property type="entry name" value="Skp1_comp_POZ"/>
</dbReference>
<comment type="caution">
    <text evidence="7">The sequence shown here is derived from an EMBL/GenBank/DDBJ whole genome shotgun (WGS) entry which is preliminary data.</text>
</comment>
<dbReference type="SUPFAM" id="SSF54695">
    <property type="entry name" value="POZ domain"/>
    <property type="match status" value="1"/>
</dbReference>
<dbReference type="EMBL" id="JAUJYN010000010">
    <property type="protein sequence ID" value="KAK1262790.1"/>
    <property type="molecule type" value="Genomic_DNA"/>
</dbReference>